<feature type="domain" description="ABC transporter" evidence="8">
    <location>
        <begin position="284"/>
        <end position="523"/>
    </location>
</feature>
<reference evidence="9 10" key="1">
    <citation type="submission" date="2016-11" db="EMBL/GenBank/DDBJ databases">
        <title>Complete genome sequence of Sulfitobacter sp. AM1-D1, a toxic bacteria associated with marine dinoflagellate Alexandrium minutum in East China Sea.</title>
        <authorList>
            <person name="Yang Q."/>
            <person name="Zhang X."/>
            <person name="Tian X."/>
        </authorList>
    </citation>
    <scope>NUCLEOTIDE SEQUENCE [LARGE SCALE GENOMIC DNA]</scope>
    <source>
        <strain evidence="9 10">AM1-D1</strain>
    </source>
</reference>
<dbReference type="NCBIfam" id="NF007739">
    <property type="entry name" value="PRK10419.1"/>
    <property type="match status" value="2"/>
</dbReference>
<dbReference type="GO" id="GO:0015833">
    <property type="term" value="P:peptide transport"/>
    <property type="evidence" value="ECO:0007669"/>
    <property type="project" value="InterPro"/>
</dbReference>
<dbReference type="AlphaFoldDB" id="A0A1J0WIQ4"/>
<dbReference type="PROSITE" id="PS00211">
    <property type="entry name" value="ABC_TRANSPORTER_1"/>
    <property type="match status" value="2"/>
</dbReference>
<comment type="subcellular location">
    <subcellularLocation>
        <location evidence="1">Cell inner membrane</location>
        <topology evidence="1">Peripheral membrane protein</topology>
    </subcellularLocation>
</comment>
<dbReference type="Proteomes" id="UP000181897">
    <property type="component" value="Chromosome"/>
</dbReference>
<dbReference type="InterPro" id="IPR050388">
    <property type="entry name" value="ABC_Ni/Peptide_Import"/>
</dbReference>
<dbReference type="CDD" id="cd03257">
    <property type="entry name" value="ABC_NikE_OppD_transporters"/>
    <property type="match status" value="2"/>
</dbReference>
<gene>
    <name evidence="9" type="ORF">BOO69_11925</name>
</gene>
<comment type="similarity">
    <text evidence="2">Belongs to the ABC transporter superfamily.</text>
</comment>
<dbReference type="InterPro" id="IPR027417">
    <property type="entry name" value="P-loop_NTPase"/>
</dbReference>
<evidence type="ECO:0000313" key="10">
    <source>
        <dbReference type="Proteomes" id="UP000181897"/>
    </source>
</evidence>
<evidence type="ECO:0000256" key="5">
    <source>
        <dbReference type="ARBA" id="ARBA00022741"/>
    </source>
</evidence>
<dbReference type="KEGG" id="suam:BOO69_11925"/>
<dbReference type="Pfam" id="PF00005">
    <property type="entry name" value="ABC_tran"/>
    <property type="match status" value="2"/>
</dbReference>
<keyword evidence="3" id="KW-0813">Transport</keyword>
<dbReference type="NCBIfam" id="NF008453">
    <property type="entry name" value="PRK11308.1"/>
    <property type="match status" value="2"/>
</dbReference>
<evidence type="ECO:0000256" key="4">
    <source>
        <dbReference type="ARBA" id="ARBA00022475"/>
    </source>
</evidence>
<dbReference type="InterPro" id="IPR003439">
    <property type="entry name" value="ABC_transporter-like_ATP-bd"/>
</dbReference>
<protein>
    <recommendedName>
        <fullName evidence="8">ABC transporter domain-containing protein</fullName>
    </recommendedName>
</protein>
<feature type="domain" description="ABC transporter" evidence="8">
    <location>
        <begin position="5"/>
        <end position="250"/>
    </location>
</feature>
<name>A0A1J0WIQ4_9RHOB</name>
<dbReference type="Pfam" id="PF08352">
    <property type="entry name" value="oligo_HPY"/>
    <property type="match status" value="2"/>
</dbReference>
<evidence type="ECO:0000256" key="6">
    <source>
        <dbReference type="ARBA" id="ARBA00022840"/>
    </source>
</evidence>
<evidence type="ECO:0000256" key="3">
    <source>
        <dbReference type="ARBA" id="ARBA00022448"/>
    </source>
</evidence>
<keyword evidence="7" id="KW-0472">Membrane</keyword>
<dbReference type="GO" id="GO:0016887">
    <property type="term" value="F:ATP hydrolysis activity"/>
    <property type="evidence" value="ECO:0007669"/>
    <property type="project" value="InterPro"/>
</dbReference>
<dbReference type="SUPFAM" id="SSF52540">
    <property type="entry name" value="P-loop containing nucleoside triphosphate hydrolases"/>
    <property type="match status" value="2"/>
</dbReference>
<dbReference type="GO" id="GO:0005524">
    <property type="term" value="F:ATP binding"/>
    <property type="evidence" value="ECO:0007669"/>
    <property type="project" value="UniProtKB-KW"/>
</dbReference>
<evidence type="ECO:0000256" key="1">
    <source>
        <dbReference type="ARBA" id="ARBA00004417"/>
    </source>
</evidence>
<evidence type="ECO:0000256" key="7">
    <source>
        <dbReference type="ARBA" id="ARBA00023136"/>
    </source>
</evidence>
<evidence type="ECO:0000259" key="8">
    <source>
        <dbReference type="PROSITE" id="PS50893"/>
    </source>
</evidence>
<evidence type="ECO:0000313" key="9">
    <source>
        <dbReference type="EMBL" id="APE44038.1"/>
    </source>
</evidence>
<keyword evidence="5" id="KW-0547">Nucleotide-binding</keyword>
<dbReference type="PANTHER" id="PTHR43297">
    <property type="entry name" value="OLIGOPEPTIDE TRANSPORT ATP-BINDING PROTEIN APPD"/>
    <property type="match status" value="1"/>
</dbReference>
<organism evidence="9 10">
    <name type="scientific">Sulfitobacter alexandrii</name>
    <dbReference type="NCBI Taxonomy" id="1917485"/>
    <lineage>
        <taxon>Bacteria</taxon>
        <taxon>Pseudomonadati</taxon>
        <taxon>Pseudomonadota</taxon>
        <taxon>Alphaproteobacteria</taxon>
        <taxon>Rhodobacterales</taxon>
        <taxon>Roseobacteraceae</taxon>
        <taxon>Sulfitobacter</taxon>
    </lineage>
</organism>
<keyword evidence="6" id="KW-0067">ATP-binding</keyword>
<keyword evidence="4" id="KW-1003">Cell membrane</keyword>
<dbReference type="InterPro" id="IPR017871">
    <property type="entry name" value="ABC_transporter-like_CS"/>
</dbReference>
<accession>A0A1J0WIQ4</accession>
<evidence type="ECO:0000256" key="2">
    <source>
        <dbReference type="ARBA" id="ARBA00005417"/>
    </source>
</evidence>
<dbReference type="InterPro" id="IPR013563">
    <property type="entry name" value="Oligopep_ABC_C"/>
</dbReference>
<dbReference type="PROSITE" id="PS50893">
    <property type="entry name" value="ABC_TRANSPORTER_2"/>
    <property type="match status" value="2"/>
</dbReference>
<proteinExistence type="inferred from homology"/>
<dbReference type="FunFam" id="3.40.50.300:FF:000016">
    <property type="entry name" value="Oligopeptide ABC transporter ATP-binding component"/>
    <property type="match status" value="1"/>
</dbReference>
<dbReference type="InterPro" id="IPR003593">
    <property type="entry name" value="AAA+_ATPase"/>
</dbReference>
<dbReference type="Gene3D" id="3.40.50.300">
    <property type="entry name" value="P-loop containing nucleotide triphosphate hydrolases"/>
    <property type="match status" value="2"/>
</dbReference>
<sequence length="534" mass="57921">MSPLLSVRDLSVRFGQTTAVDGISFDVERGSALGIVGESGSGKSVTCRALMRLLPPAARIEGTATYDGQDLLEMPLPALNRIRGKRIAMIFQSPASHLDPLMRIGDQVAETLRKHTTMKGQAVRDEVVRLLDVVRIPDPERWARAFPHQLSGGMKQRAMIAGALACQPDLLLADEPTTALDATVQKSVLDLLAQLRREQNLSMIFVSHDLGAVAQVCDDLLVMRRSKLMESGPVARIIDAPQHEYTRQLIASHPDRLALRPVADAGTGAPLIEARGLRVRYGGRSLADLVSGREGGFVAVENADLAVRPGETLGIVGESGSGKSTLARALVGLVKPREGTVHFDGAPADPAGRGRVAYLRDVQLIYQHPFEALSPRMTVTQAIAEPLRRHRLCPAREIGTRVADLMEQVGLPGKLADRHPRQLSGGECQRVAIARALAFDPRVLIADEVTSALDVTLQAQVMDLLLKLQKERGLSMIFISHDLAVIRRLCNSVIVMRRGRIVESGQTAAVFDDPKEAYTRQLIDAIPHLRAGAA</sequence>
<dbReference type="GO" id="GO:0055085">
    <property type="term" value="P:transmembrane transport"/>
    <property type="evidence" value="ECO:0007669"/>
    <property type="project" value="UniProtKB-ARBA"/>
</dbReference>
<dbReference type="STRING" id="1917485.BOO69_11925"/>
<keyword evidence="10" id="KW-1185">Reference proteome</keyword>
<dbReference type="EMBL" id="CP018076">
    <property type="protein sequence ID" value="APE44038.1"/>
    <property type="molecule type" value="Genomic_DNA"/>
</dbReference>
<dbReference type="RefSeq" id="WP_071972375.1">
    <property type="nucleotide sequence ID" value="NZ_CP018076.1"/>
</dbReference>
<dbReference type="GO" id="GO:0005886">
    <property type="term" value="C:plasma membrane"/>
    <property type="evidence" value="ECO:0007669"/>
    <property type="project" value="UniProtKB-SubCell"/>
</dbReference>
<dbReference type="PANTHER" id="PTHR43297:SF2">
    <property type="entry name" value="DIPEPTIDE TRANSPORT ATP-BINDING PROTEIN DPPD"/>
    <property type="match status" value="1"/>
</dbReference>
<dbReference type="SMART" id="SM00382">
    <property type="entry name" value="AAA"/>
    <property type="match status" value="2"/>
</dbReference>